<sequence>MLNKILVSVDGSPLSLRALEFAMEMGKANGSEIIVLHVTVPLDLSRLHSYEMDAIDESIQEAILKNEFDKKELSASEQRKAGEWALAMSEKKVAALGGYDKISYKEVIHDEPAKTIIREAGVNRVDAIVIGYSGLGVLSKAIIGSVSSKVVANATCPVVIVR</sequence>
<dbReference type="PANTHER" id="PTHR46268">
    <property type="entry name" value="STRESS RESPONSE PROTEIN NHAX"/>
    <property type="match status" value="1"/>
</dbReference>
<reference evidence="3" key="2">
    <citation type="journal article" date="2021" name="PeerJ">
        <title>Extensive microbial diversity within the chicken gut microbiome revealed by metagenomics and culture.</title>
        <authorList>
            <person name="Gilroy R."/>
            <person name="Ravi A."/>
            <person name="Getino M."/>
            <person name="Pursley I."/>
            <person name="Horton D.L."/>
            <person name="Alikhan N.F."/>
            <person name="Baker D."/>
            <person name="Gharbi K."/>
            <person name="Hall N."/>
            <person name="Watson M."/>
            <person name="Adriaenssens E.M."/>
            <person name="Foster-Nyarko E."/>
            <person name="Jarju S."/>
            <person name="Secka A."/>
            <person name="Antonio M."/>
            <person name="Oren A."/>
            <person name="Chaudhuri R.R."/>
            <person name="La Ragione R."/>
            <person name="Hildebrand F."/>
            <person name="Pallen M.J."/>
        </authorList>
    </citation>
    <scope>NUCLEOTIDE SEQUENCE</scope>
    <source>
        <strain evidence="3">CHK160-1198</strain>
    </source>
</reference>
<dbReference type="PRINTS" id="PR01438">
    <property type="entry name" value="UNVRSLSTRESS"/>
</dbReference>
<comment type="similarity">
    <text evidence="1">Belongs to the universal stress protein A family.</text>
</comment>
<protein>
    <submittedName>
        <fullName evidence="3">Universal stress protein</fullName>
    </submittedName>
</protein>
<feature type="domain" description="UspA" evidence="2">
    <location>
        <begin position="1"/>
        <end position="162"/>
    </location>
</feature>
<dbReference type="Pfam" id="PF00582">
    <property type="entry name" value="Usp"/>
    <property type="match status" value="1"/>
</dbReference>
<dbReference type="InterPro" id="IPR006016">
    <property type="entry name" value="UspA"/>
</dbReference>
<dbReference type="EMBL" id="DVNI01000126">
    <property type="protein sequence ID" value="HIU64830.1"/>
    <property type="molecule type" value="Genomic_DNA"/>
</dbReference>
<evidence type="ECO:0000313" key="4">
    <source>
        <dbReference type="Proteomes" id="UP000824099"/>
    </source>
</evidence>
<reference evidence="3" key="1">
    <citation type="submission" date="2020-10" db="EMBL/GenBank/DDBJ databases">
        <authorList>
            <person name="Gilroy R."/>
        </authorList>
    </citation>
    <scope>NUCLEOTIDE SEQUENCE</scope>
    <source>
        <strain evidence="3">CHK160-1198</strain>
    </source>
</reference>
<dbReference type="Proteomes" id="UP000824099">
    <property type="component" value="Unassembled WGS sequence"/>
</dbReference>
<dbReference type="SUPFAM" id="SSF52402">
    <property type="entry name" value="Adenine nucleotide alpha hydrolases-like"/>
    <property type="match status" value="1"/>
</dbReference>
<dbReference type="CDD" id="cd00293">
    <property type="entry name" value="USP-like"/>
    <property type="match status" value="1"/>
</dbReference>
<dbReference type="InterPro" id="IPR006015">
    <property type="entry name" value="Universal_stress_UspA"/>
</dbReference>
<organism evidence="3 4">
    <name type="scientific">Candidatus Avacidaminococcus intestinavium</name>
    <dbReference type="NCBI Taxonomy" id="2840684"/>
    <lineage>
        <taxon>Bacteria</taxon>
        <taxon>Bacillati</taxon>
        <taxon>Bacillota</taxon>
        <taxon>Negativicutes</taxon>
        <taxon>Acidaminococcales</taxon>
        <taxon>Acidaminococcaceae</taxon>
        <taxon>Acidaminococcaceae incertae sedis</taxon>
        <taxon>Candidatus Avacidaminococcus</taxon>
    </lineage>
</organism>
<evidence type="ECO:0000259" key="2">
    <source>
        <dbReference type="Pfam" id="PF00582"/>
    </source>
</evidence>
<dbReference type="Gene3D" id="3.40.50.620">
    <property type="entry name" value="HUPs"/>
    <property type="match status" value="1"/>
</dbReference>
<evidence type="ECO:0000313" key="3">
    <source>
        <dbReference type="EMBL" id="HIU64830.1"/>
    </source>
</evidence>
<gene>
    <name evidence="3" type="ORF">IAB06_07350</name>
</gene>
<name>A0A9D1MRA4_9FIRM</name>
<comment type="caution">
    <text evidence="3">The sequence shown here is derived from an EMBL/GenBank/DDBJ whole genome shotgun (WGS) entry which is preliminary data.</text>
</comment>
<dbReference type="PANTHER" id="PTHR46268:SF6">
    <property type="entry name" value="UNIVERSAL STRESS PROTEIN UP12"/>
    <property type="match status" value="1"/>
</dbReference>
<dbReference type="AlphaFoldDB" id="A0A9D1MRA4"/>
<dbReference type="InterPro" id="IPR014729">
    <property type="entry name" value="Rossmann-like_a/b/a_fold"/>
</dbReference>
<evidence type="ECO:0000256" key="1">
    <source>
        <dbReference type="ARBA" id="ARBA00008791"/>
    </source>
</evidence>
<accession>A0A9D1MRA4</accession>
<proteinExistence type="inferred from homology"/>